<keyword evidence="2" id="KW-0503">Monooxygenase</keyword>
<keyword evidence="2" id="KW-0560">Oxidoreductase</keyword>
<dbReference type="Proteomes" id="UP000183561">
    <property type="component" value="Unassembled WGS sequence"/>
</dbReference>
<protein>
    <submittedName>
        <fullName evidence="2">Quinol monooxygenase YgiN</fullName>
    </submittedName>
</protein>
<dbReference type="EMBL" id="FNSV01000005">
    <property type="protein sequence ID" value="SEB66158.1"/>
    <property type="molecule type" value="Genomic_DNA"/>
</dbReference>
<evidence type="ECO:0000259" key="1">
    <source>
        <dbReference type="PROSITE" id="PS51725"/>
    </source>
</evidence>
<accession>A0A1H4L6T0</accession>
<name>A0A1H4L6T0_9NOCA</name>
<reference evidence="3" key="1">
    <citation type="submission" date="2016-10" db="EMBL/GenBank/DDBJ databases">
        <authorList>
            <person name="Varghese N."/>
            <person name="Submissions S."/>
        </authorList>
    </citation>
    <scope>NUCLEOTIDE SEQUENCE [LARGE SCALE GENOMIC DNA]</scope>
    <source>
        <strain evidence="3">DSM 44498</strain>
    </source>
</reference>
<dbReference type="SUPFAM" id="SSF54909">
    <property type="entry name" value="Dimeric alpha+beta barrel"/>
    <property type="match status" value="1"/>
</dbReference>
<evidence type="ECO:0000313" key="2">
    <source>
        <dbReference type="EMBL" id="SEB66158.1"/>
    </source>
</evidence>
<dbReference type="InterPro" id="IPR050744">
    <property type="entry name" value="AI-2_Isomerase_LsrG"/>
</dbReference>
<feature type="domain" description="ABM" evidence="1">
    <location>
        <begin position="2"/>
        <end position="93"/>
    </location>
</feature>
<evidence type="ECO:0000313" key="3">
    <source>
        <dbReference type="Proteomes" id="UP000183561"/>
    </source>
</evidence>
<dbReference type="RefSeq" id="WP_072950713.1">
    <property type="nucleotide sequence ID" value="NZ_FNSV01000005.1"/>
</dbReference>
<sequence length="111" mass="12928">MIFIVVKFKVLPDYKNTWLSITREFSTNTRAEEGNLWYQWSRSVDHDDEYFLVEAFRDSQAGEVHVASEHFRKGLEAMRPGLAETPHIIHTEIPGTDWSRMSELAIEATSR</sequence>
<dbReference type="PROSITE" id="PS51725">
    <property type="entry name" value="ABM"/>
    <property type="match status" value="1"/>
</dbReference>
<dbReference type="GO" id="GO:0004497">
    <property type="term" value="F:monooxygenase activity"/>
    <property type="evidence" value="ECO:0007669"/>
    <property type="project" value="UniProtKB-KW"/>
</dbReference>
<dbReference type="Gene3D" id="3.30.70.100">
    <property type="match status" value="1"/>
</dbReference>
<dbReference type="AlphaFoldDB" id="A0A1H4L6T0"/>
<dbReference type="PANTHER" id="PTHR33336">
    <property type="entry name" value="QUINOL MONOOXYGENASE YGIN-RELATED"/>
    <property type="match status" value="1"/>
</dbReference>
<dbReference type="PANTHER" id="PTHR33336:SF3">
    <property type="entry name" value="ABM DOMAIN-CONTAINING PROTEIN"/>
    <property type="match status" value="1"/>
</dbReference>
<organism evidence="2 3">
    <name type="scientific">Rhodococcus koreensis</name>
    <dbReference type="NCBI Taxonomy" id="99653"/>
    <lineage>
        <taxon>Bacteria</taxon>
        <taxon>Bacillati</taxon>
        <taxon>Actinomycetota</taxon>
        <taxon>Actinomycetes</taxon>
        <taxon>Mycobacteriales</taxon>
        <taxon>Nocardiaceae</taxon>
        <taxon>Rhodococcus</taxon>
    </lineage>
</organism>
<keyword evidence="3" id="KW-1185">Reference proteome</keyword>
<proteinExistence type="predicted"/>
<dbReference type="InterPro" id="IPR011008">
    <property type="entry name" value="Dimeric_a/b-barrel"/>
</dbReference>
<gene>
    <name evidence="2" type="ORF">SAMN04490239_1110</name>
</gene>
<dbReference type="OrthoDB" id="8452260at2"/>
<dbReference type="Pfam" id="PF03992">
    <property type="entry name" value="ABM"/>
    <property type="match status" value="1"/>
</dbReference>
<dbReference type="InterPro" id="IPR007138">
    <property type="entry name" value="ABM_dom"/>
</dbReference>